<dbReference type="EMBL" id="MN562221">
    <property type="protein sequence ID" value="QGZ14563.1"/>
    <property type="molecule type" value="Genomic_DNA"/>
</dbReference>
<evidence type="ECO:0000313" key="1">
    <source>
        <dbReference type="EMBL" id="QGZ14563.1"/>
    </source>
</evidence>
<dbReference type="GeneID" id="55624236"/>
<name>A0A6B9J413_9CAUD</name>
<sequence length="339" mass="38993">MFCQQPEKLSQAKLNFITRPLVKHWILEAHRIVKEPGFVGKIVVGACGYRHQDIIIKVEAIDDKPDHYLMTAMNIPFMNGDWEVEVHKHVSLPTQRIPEINEILDSVTTFGECELLNLAITNPSGLAEIGINIYDNNSAIHRLDPKVFNVHYQGIGYPLSINEPETYPESEMTYDETILETRVAIAEIISAEVARYLPYEVEQALMKNQILFGDDRYHPVVLVNVPVHQNAGFSVVLDYNGEHFSLFINLVNGHREKFDLALNHVERNEQLHEISGWIRGMCRTTERQFELITECYDRVRSQPTHYGRLDKNSETGEINLFLDKDLFTRDIRVLLVPGK</sequence>
<proteinExistence type="predicted"/>
<reference evidence="1 2" key="1">
    <citation type="submission" date="2019-10" db="EMBL/GenBank/DDBJ databases">
        <title>Draft genome sequence of Photobacterium phage PDCC-1.</title>
        <authorList>
            <person name="Quiroz-Guzman E."/>
        </authorList>
    </citation>
    <scope>NUCLEOTIDE SEQUENCE [LARGE SCALE GENOMIC DNA]</scope>
</reference>
<dbReference type="Proteomes" id="UP000437974">
    <property type="component" value="Segment"/>
</dbReference>
<keyword evidence="2" id="KW-1185">Reference proteome</keyword>
<organism evidence="1 2">
    <name type="scientific">Photobacterium phage PDCC-1</name>
    <dbReference type="NCBI Taxonomy" id="2664246"/>
    <lineage>
        <taxon>Viruses</taxon>
        <taxon>Duplodnaviria</taxon>
        <taxon>Heunggongvirae</taxon>
        <taxon>Uroviricota</taxon>
        <taxon>Caudoviricetes</taxon>
        <taxon>Chimalliviridae</taxon>
        <taxon>Gorgonvirinae</taxon>
        <taxon>Aphroditevirus</taxon>
        <taxon>Aphroditevirus PDCC1</taxon>
    </lineage>
</organism>
<protein>
    <submittedName>
        <fullName evidence="1">Uncharacterized protein</fullName>
    </submittedName>
</protein>
<dbReference type="RefSeq" id="YP_009853552.1">
    <property type="nucleotide sequence ID" value="NC_048821.1"/>
</dbReference>
<evidence type="ECO:0000313" key="2">
    <source>
        <dbReference type="Proteomes" id="UP000437974"/>
    </source>
</evidence>
<accession>A0A6B9J413</accession>
<dbReference type="KEGG" id="vg:55624236"/>